<gene>
    <name evidence="4" type="ORF">BEU00_00145</name>
</gene>
<evidence type="ECO:0000313" key="5">
    <source>
        <dbReference type="Proteomes" id="UP000183138"/>
    </source>
</evidence>
<sequence>MKAIVRKVSSSFEKALAKYFGSGPTDLNEAIRQHDAYVNKLVEFGLSVKVIDSHSKYPDCCFVEDHAIVAGNSALLTNAGHDSRLGERKEIEETLNDDLNLEYMSEGARMDGGDVLRFGDTFLVGHSKRTNRKGIEDLEEFLKKRGYGLHVIEVPSESLHLISVCTSPISGKLLAPFGWFKESEFPSDSEILWVPQNEAYAANILPFGNKVMMAKGYPSTFKILQDLNLEIHEMEMSQFREADGSLTCLSVLYD</sequence>
<dbReference type="SUPFAM" id="SSF55909">
    <property type="entry name" value="Pentein"/>
    <property type="match status" value="1"/>
</dbReference>
<feature type="active site" description="Proton donor" evidence="3">
    <location>
        <position position="160"/>
    </location>
</feature>
<dbReference type="GO" id="GO:0045429">
    <property type="term" value="P:positive regulation of nitric oxide biosynthetic process"/>
    <property type="evidence" value="ECO:0007669"/>
    <property type="project" value="TreeGrafter"/>
</dbReference>
<evidence type="ECO:0000313" key="4">
    <source>
        <dbReference type="EMBL" id="OIR23638.1"/>
    </source>
</evidence>
<reference evidence="4 5" key="1">
    <citation type="submission" date="2016-08" db="EMBL/GenBank/DDBJ databases">
        <title>New Insights into Marine Group III Euryarchaeota, from dark to light.</title>
        <authorList>
            <person name="Haro-Moreno J.M."/>
            <person name="Rodriguez-Valera F."/>
            <person name="Lopez-Garcia P."/>
            <person name="Moreira D."/>
            <person name="Martin-Cuadrado A.B."/>
        </authorList>
    </citation>
    <scope>NUCLEOTIDE SEQUENCE [LARGE SCALE GENOMIC DNA]</scope>
    <source>
        <strain evidence="4">CG-Epi3</strain>
    </source>
</reference>
<evidence type="ECO:0000256" key="1">
    <source>
        <dbReference type="ARBA" id="ARBA00008532"/>
    </source>
</evidence>
<feature type="active site" description="Nucleophile" evidence="3">
    <location>
        <position position="248"/>
    </location>
</feature>
<dbReference type="GO" id="GO:0006525">
    <property type="term" value="P:arginine metabolic process"/>
    <property type="evidence" value="ECO:0007669"/>
    <property type="project" value="TreeGrafter"/>
</dbReference>
<dbReference type="GO" id="GO:0016403">
    <property type="term" value="F:dimethylargininase activity"/>
    <property type="evidence" value="ECO:0007669"/>
    <property type="project" value="TreeGrafter"/>
</dbReference>
<dbReference type="AlphaFoldDB" id="A0A1J5UH83"/>
<dbReference type="Pfam" id="PF19420">
    <property type="entry name" value="DDAH_eukar"/>
    <property type="match status" value="1"/>
</dbReference>
<proteinExistence type="inferred from homology"/>
<dbReference type="EMBL" id="MIYY01000001">
    <property type="protein sequence ID" value="OIR23638.1"/>
    <property type="molecule type" value="Genomic_DNA"/>
</dbReference>
<name>A0A1J5UH83_9ARCH</name>
<dbReference type="GO" id="GO:0000052">
    <property type="term" value="P:citrulline metabolic process"/>
    <property type="evidence" value="ECO:0007669"/>
    <property type="project" value="TreeGrafter"/>
</dbReference>
<organism evidence="4 5">
    <name type="scientific">Marine Group III euryarchaeote CG-Epi3</name>
    <dbReference type="NCBI Taxonomy" id="1888997"/>
    <lineage>
        <taxon>Archaea</taxon>
        <taxon>Methanobacteriati</taxon>
        <taxon>Thermoplasmatota</taxon>
        <taxon>Thermoplasmata</taxon>
        <taxon>Candidatus Thermoprofundales</taxon>
    </lineage>
</organism>
<comment type="caution">
    <text evidence="4">The sequence shown here is derived from an EMBL/GenBank/DDBJ whole genome shotgun (WGS) entry which is preliminary data.</text>
</comment>
<dbReference type="Proteomes" id="UP000183138">
    <property type="component" value="Unassembled WGS sequence"/>
</dbReference>
<dbReference type="InterPro" id="IPR033199">
    <property type="entry name" value="DDAH-like"/>
</dbReference>
<dbReference type="PANTHER" id="PTHR12737">
    <property type="entry name" value="DIMETHYLARGININE DIMETHYLAMINOHYDROLASE"/>
    <property type="match status" value="1"/>
</dbReference>
<dbReference type="GO" id="GO:0016597">
    <property type="term" value="F:amino acid binding"/>
    <property type="evidence" value="ECO:0007669"/>
    <property type="project" value="TreeGrafter"/>
</dbReference>
<keyword evidence="2" id="KW-0378">Hydrolase</keyword>
<accession>A0A1J5UH83</accession>
<evidence type="ECO:0000256" key="3">
    <source>
        <dbReference type="PIRSR" id="PIRSR633199-1"/>
    </source>
</evidence>
<protein>
    <recommendedName>
        <fullName evidence="6">N(G),N(G)-dimethylarginine dimethylaminohydrolase</fullName>
    </recommendedName>
</protein>
<comment type="similarity">
    <text evidence="1">Belongs to the DDAH family.</text>
</comment>
<dbReference type="Gene3D" id="3.75.10.10">
    <property type="entry name" value="L-arginine/glycine Amidinotransferase, Chain A"/>
    <property type="match status" value="1"/>
</dbReference>
<dbReference type="PANTHER" id="PTHR12737:SF9">
    <property type="entry name" value="DIMETHYLARGININASE"/>
    <property type="match status" value="1"/>
</dbReference>
<evidence type="ECO:0008006" key="6">
    <source>
        <dbReference type="Google" id="ProtNLM"/>
    </source>
</evidence>
<evidence type="ECO:0000256" key="2">
    <source>
        <dbReference type="ARBA" id="ARBA00022801"/>
    </source>
</evidence>